<dbReference type="PANTHER" id="PTHR43798:SF33">
    <property type="entry name" value="HYDROLASE, PUTATIVE (AFU_ORTHOLOGUE AFUA_2G14860)-RELATED"/>
    <property type="match status" value="1"/>
</dbReference>
<dbReference type="STRING" id="104663.SAMN04488121_1097"/>
<dbReference type="SUPFAM" id="SSF53474">
    <property type="entry name" value="alpha/beta-Hydrolases"/>
    <property type="match status" value="1"/>
</dbReference>
<dbReference type="InterPro" id="IPR029058">
    <property type="entry name" value="AB_hydrolase_fold"/>
</dbReference>
<dbReference type="Pfam" id="PF00561">
    <property type="entry name" value="Abhydrolase_1"/>
    <property type="match status" value="1"/>
</dbReference>
<dbReference type="Gene3D" id="3.40.50.1820">
    <property type="entry name" value="alpha/beta hydrolase"/>
    <property type="match status" value="1"/>
</dbReference>
<dbReference type="PANTHER" id="PTHR43798">
    <property type="entry name" value="MONOACYLGLYCEROL LIPASE"/>
    <property type="match status" value="1"/>
</dbReference>
<proteinExistence type="predicted"/>
<evidence type="ECO:0000313" key="3">
    <source>
        <dbReference type="Proteomes" id="UP000199045"/>
    </source>
</evidence>
<gene>
    <name evidence="2" type="ORF">SAMN04488121_1097</name>
</gene>
<dbReference type="InterPro" id="IPR050266">
    <property type="entry name" value="AB_hydrolase_sf"/>
</dbReference>
<sequence>MKKYKLAFSIIGSISPRIAAKTFLHFFSKPPKRSFRAHHLTLRESATETDTPLTAYAFSKQQIKVKTYTWGTGEKKILLLHGWGGSALDFSHLIKTLVEHNYQVISFDQPAHGFTEGKNSNLIQWMHVVTAFLDTYKDLYAIIGHSFGGLAASLTLAREQVHIPKLIIMTPSVSAPVIFDDAYNMLGLNDKVRKAVPGIVQDTLKDDLMEMDMHKHFKSIKVDHILFIYDENDEVIPPERSKYFLSQHPEVEEFKIHGEGHYRIIRDPQVLAKILAFLAAG</sequence>
<dbReference type="RefSeq" id="WP_089836687.1">
    <property type="nucleotide sequence ID" value="NZ_FNBN01000009.1"/>
</dbReference>
<dbReference type="AlphaFoldDB" id="A0A1G7ZWF8"/>
<dbReference type="GO" id="GO:0016020">
    <property type="term" value="C:membrane"/>
    <property type="evidence" value="ECO:0007669"/>
    <property type="project" value="TreeGrafter"/>
</dbReference>
<evidence type="ECO:0000259" key="1">
    <source>
        <dbReference type="Pfam" id="PF00561"/>
    </source>
</evidence>
<accession>A0A1G7ZWF8</accession>
<name>A0A1G7ZWF8_CHIFI</name>
<protein>
    <submittedName>
        <fullName evidence="2">Pimeloyl-ACP methyl ester carboxylesterase</fullName>
    </submittedName>
</protein>
<dbReference type="InterPro" id="IPR000073">
    <property type="entry name" value="AB_hydrolase_1"/>
</dbReference>
<feature type="domain" description="AB hydrolase-1" evidence="1">
    <location>
        <begin position="77"/>
        <end position="197"/>
    </location>
</feature>
<dbReference type="OrthoDB" id="9785847at2"/>
<dbReference type="EMBL" id="FNBN01000009">
    <property type="protein sequence ID" value="SDH12530.1"/>
    <property type="molecule type" value="Genomic_DNA"/>
</dbReference>
<dbReference type="Proteomes" id="UP000199045">
    <property type="component" value="Unassembled WGS sequence"/>
</dbReference>
<reference evidence="2 3" key="1">
    <citation type="submission" date="2016-10" db="EMBL/GenBank/DDBJ databases">
        <authorList>
            <person name="de Groot N.N."/>
        </authorList>
    </citation>
    <scope>NUCLEOTIDE SEQUENCE [LARGE SCALE GENOMIC DNA]</scope>
    <source>
        <strain evidence="2 3">DSM 527</strain>
    </source>
</reference>
<evidence type="ECO:0000313" key="2">
    <source>
        <dbReference type="EMBL" id="SDH12530.1"/>
    </source>
</evidence>
<organism evidence="2 3">
    <name type="scientific">Chitinophaga filiformis</name>
    <name type="common">Myxococcus filiformis</name>
    <name type="synonym">Flexibacter filiformis</name>
    <dbReference type="NCBI Taxonomy" id="104663"/>
    <lineage>
        <taxon>Bacteria</taxon>
        <taxon>Pseudomonadati</taxon>
        <taxon>Bacteroidota</taxon>
        <taxon>Chitinophagia</taxon>
        <taxon>Chitinophagales</taxon>
        <taxon>Chitinophagaceae</taxon>
        <taxon>Chitinophaga</taxon>
    </lineage>
</organism>